<dbReference type="EMBL" id="MNCJ02000331">
    <property type="protein sequence ID" value="KAF5762113.1"/>
    <property type="molecule type" value="Genomic_DNA"/>
</dbReference>
<proteinExistence type="predicted"/>
<organism evidence="1 2">
    <name type="scientific">Helianthus annuus</name>
    <name type="common">Common sunflower</name>
    <dbReference type="NCBI Taxonomy" id="4232"/>
    <lineage>
        <taxon>Eukaryota</taxon>
        <taxon>Viridiplantae</taxon>
        <taxon>Streptophyta</taxon>
        <taxon>Embryophyta</taxon>
        <taxon>Tracheophyta</taxon>
        <taxon>Spermatophyta</taxon>
        <taxon>Magnoliopsida</taxon>
        <taxon>eudicotyledons</taxon>
        <taxon>Gunneridae</taxon>
        <taxon>Pentapetalae</taxon>
        <taxon>asterids</taxon>
        <taxon>campanulids</taxon>
        <taxon>Asterales</taxon>
        <taxon>Asteraceae</taxon>
        <taxon>Asteroideae</taxon>
        <taxon>Heliantheae alliance</taxon>
        <taxon>Heliantheae</taxon>
        <taxon>Helianthus</taxon>
    </lineage>
</organism>
<dbReference type="AlphaFoldDB" id="A0A9K3DXI3"/>
<sequence length="59" mass="6976">MKNLEQEREAPFYTQNILCFIQALTLSQMHDKIWKVTTSPSNIEPGYKIKIRRQHKKSG</sequence>
<dbReference type="Proteomes" id="UP000215914">
    <property type="component" value="Unassembled WGS sequence"/>
</dbReference>
<name>A0A9K3DXI3_HELAN</name>
<comment type="caution">
    <text evidence="1">The sequence shown here is derived from an EMBL/GenBank/DDBJ whole genome shotgun (WGS) entry which is preliminary data.</text>
</comment>
<dbReference type="Gramene" id="mRNA:HanXRQr2_Chr16g0773041">
    <property type="protein sequence ID" value="mRNA:HanXRQr2_Chr16g0773041"/>
    <property type="gene ID" value="HanXRQr2_Chr16g0773041"/>
</dbReference>
<protein>
    <submittedName>
        <fullName evidence="1">Uncharacterized protein</fullName>
    </submittedName>
</protein>
<reference evidence="1" key="1">
    <citation type="journal article" date="2017" name="Nature">
        <title>The sunflower genome provides insights into oil metabolism, flowering and Asterid evolution.</title>
        <authorList>
            <person name="Badouin H."/>
            <person name="Gouzy J."/>
            <person name="Grassa C.J."/>
            <person name="Murat F."/>
            <person name="Staton S.E."/>
            <person name="Cottret L."/>
            <person name="Lelandais-Briere C."/>
            <person name="Owens G.L."/>
            <person name="Carrere S."/>
            <person name="Mayjonade B."/>
            <person name="Legrand L."/>
            <person name="Gill N."/>
            <person name="Kane N.C."/>
            <person name="Bowers J.E."/>
            <person name="Hubner S."/>
            <person name="Bellec A."/>
            <person name="Berard A."/>
            <person name="Berges H."/>
            <person name="Blanchet N."/>
            <person name="Boniface M.C."/>
            <person name="Brunel D."/>
            <person name="Catrice O."/>
            <person name="Chaidir N."/>
            <person name="Claudel C."/>
            <person name="Donnadieu C."/>
            <person name="Faraut T."/>
            <person name="Fievet G."/>
            <person name="Helmstetter N."/>
            <person name="King M."/>
            <person name="Knapp S.J."/>
            <person name="Lai Z."/>
            <person name="Le Paslier M.C."/>
            <person name="Lippi Y."/>
            <person name="Lorenzon L."/>
            <person name="Mandel J.R."/>
            <person name="Marage G."/>
            <person name="Marchand G."/>
            <person name="Marquand E."/>
            <person name="Bret-Mestries E."/>
            <person name="Morien E."/>
            <person name="Nambeesan S."/>
            <person name="Nguyen T."/>
            <person name="Pegot-Espagnet P."/>
            <person name="Pouilly N."/>
            <person name="Raftis F."/>
            <person name="Sallet E."/>
            <person name="Schiex T."/>
            <person name="Thomas J."/>
            <person name="Vandecasteele C."/>
            <person name="Vares D."/>
            <person name="Vear F."/>
            <person name="Vautrin S."/>
            <person name="Crespi M."/>
            <person name="Mangin B."/>
            <person name="Burke J.M."/>
            <person name="Salse J."/>
            <person name="Munos S."/>
            <person name="Vincourt P."/>
            <person name="Rieseberg L.H."/>
            <person name="Langlade N.B."/>
        </authorList>
    </citation>
    <scope>NUCLEOTIDE SEQUENCE</scope>
    <source>
        <tissue evidence="1">Leaves</tissue>
    </source>
</reference>
<reference evidence="1" key="2">
    <citation type="submission" date="2020-06" db="EMBL/GenBank/DDBJ databases">
        <title>Helianthus annuus Genome sequencing and assembly Release 2.</title>
        <authorList>
            <person name="Gouzy J."/>
            <person name="Langlade N."/>
            <person name="Munos S."/>
        </authorList>
    </citation>
    <scope>NUCLEOTIDE SEQUENCE</scope>
    <source>
        <tissue evidence="1">Leaves</tissue>
    </source>
</reference>
<keyword evidence="2" id="KW-1185">Reference proteome</keyword>
<accession>A0A9K3DXI3</accession>
<gene>
    <name evidence="1" type="ORF">HanXRQr2_Chr16g0773041</name>
</gene>
<evidence type="ECO:0000313" key="1">
    <source>
        <dbReference type="EMBL" id="KAF5762113.1"/>
    </source>
</evidence>
<evidence type="ECO:0000313" key="2">
    <source>
        <dbReference type="Proteomes" id="UP000215914"/>
    </source>
</evidence>